<proteinExistence type="predicted"/>
<feature type="domain" description="HTH cro/C1-type" evidence="1">
    <location>
        <begin position="13"/>
        <end position="72"/>
    </location>
</feature>
<dbReference type="CDD" id="cd00093">
    <property type="entry name" value="HTH_XRE"/>
    <property type="match status" value="1"/>
</dbReference>
<name>A0A5N1I363_LACJE</name>
<comment type="caution">
    <text evidence="2">The sequence shown here is derived from an EMBL/GenBank/DDBJ whole genome shotgun (WGS) entry which is preliminary data.</text>
</comment>
<reference evidence="3 5" key="2">
    <citation type="submission" date="2024-04" db="EMBL/GenBank/DDBJ databases">
        <title>Three lactobacilli isolated from voided urine samples from females with type 2 diabetes.</title>
        <authorList>
            <person name="Kula A."/>
            <person name="Stegman N."/>
            <person name="Putonti C."/>
        </authorList>
    </citation>
    <scope>NUCLEOTIDE SEQUENCE [LARGE SCALE GENOMIC DNA]</scope>
    <source>
        <strain evidence="3 5">1855</strain>
    </source>
</reference>
<dbReference type="EMBL" id="VYWW01000059">
    <property type="protein sequence ID" value="KAA9320103.1"/>
    <property type="molecule type" value="Genomic_DNA"/>
</dbReference>
<dbReference type="SUPFAM" id="SSF47413">
    <property type="entry name" value="lambda repressor-like DNA-binding domains"/>
    <property type="match status" value="1"/>
</dbReference>
<sequence>MTNNKLNFSPNRLRQLRKKHRFSQQFLSDLLGRLGLQVNQSTISRYETGKEIPEMPVLKAFAVILDTTVEYLQGRKV</sequence>
<dbReference type="EMBL" id="JBBVUL010000001">
    <property type="protein sequence ID" value="MEL0564380.1"/>
    <property type="molecule type" value="Genomic_DNA"/>
</dbReference>
<evidence type="ECO:0000313" key="2">
    <source>
        <dbReference type="EMBL" id="KAA9320103.1"/>
    </source>
</evidence>
<dbReference type="InterPro" id="IPR010982">
    <property type="entry name" value="Lambda_DNA-bd_dom_sf"/>
</dbReference>
<accession>A0A5N1I363</accession>
<protein>
    <submittedName>
        <fullName evidence="2">Helix-turn-helix transcriptional regulator</fullName>
    </submittedName>
</protein>
<dbReference type="Proteomes" id="UP001385848">
    <property type="component" value="Unassembled WGS sequence"/>
</dbReference>
<dbReference type="GO" id="GO:0003677">
    <property type="term" value="F:DNA binding"/>
    <property type="evidence" value="ECO:0007669"/>
    <property type="project" value="InterPro"/>
</dbReference>
<dbReference type="InterPro" id="IPR001387">
    <property type="entry name" value="Cro/C1-type_HTH"/>
</dbReference>
<organism evidence="2 4">
    <name type="scientific">Lactobacillus jensenii</name>
    <dbReference type="NCBI Taxonomy" id="109790"/>
    <lineage>
        <taxon>Bacteria</taxon>
        <taxon>Bacillati</taxon>
        <taxon>Bacillota</taxon>
        <taxon>Bacilli</taxon>
        <taxon>Lactobacillales</taxon>
        <taxon>Lactobacillaceae</taxon>
        <taxon>Lactobacillus</taxon>
    </lineage>
</organism>
<dbReference type="AlphaFoldDB" id="A0A5N1I363"/>
<dbReference type="OrthoDB" id="2364157at2"/>
<dbReference type="RefSeq" id="WP_021351355.1">
    <property type="nucleotide sequence ID" value="NZ_CATOUX010000011.1"/>
</dbReference>
<dbReference type="SMART" id="SM00530">
    <property type="entry name" value="HTH_XRE"/>
    <property type="match status" value="1"/>
</dbReference>
<evidence type="ECO:0000313" key="4">
    <source>
        <dbReference type="Proteomes" id="UP000327236"/>
    </source>
</evidence>
<evidence type="ECO:0000259" key="1">
    <source>
        <dbReference type="PROSITE" id="PS50943"/>
    </source>
</evidence>
<dbReference type="Proteomes" id="UP000327236">
    <property type="component" value="Unassembled WGS sequence"/>
</dbReference>
<gene>
    <name evidence="3" type="ORF">AAC431_00375</name>
    <name evidence="2" type="ORF">F6H94_08490</name>
</gene>
<evidence type="ECO:0000313" key="3">
    <source>
        <dbReference type="EMBL" id="MEL0564380.1"/>
    </source>
</evidence>
<dbReference type="Gene3D" id="1.10.260.40">
    <property type="entry name" value="lambda repressor-like DNA-binding domains"/>
    <property type="match status" value="1"/>
</dbReference>
<dbReference type="Pfam" id="PF01381">
    <property type="entry name" value="HTH_3"/>
    <property type="match status" value="1"/>
</dbReference>
<dbReference type="PROSITE" id="PS50943">
    <property type="entry name" value="HTH_CROC1"/>
    <property type="match status" value="1"/>
</dbReference>
<reference evidence="2 4" key="1">
    <citation type="submission" date="2019-09" db="EMBL/GenBank/DDBJ databases">
        <title>Draft genome sequence assemblies of isolates from the urinary tract.</title>
        <authorList>
            <person name="Mores C.R."/>
            <person name="Putonti C."/>
            <person name="Wolfe A.J."/>
        </authorList>
    </citation>
    <scope>NUCLEOTIDE SEQUENCE [LARGE SCALE GENOMIC DNA]</scope>
    <source>
        <strain evidence="2 4">UMB246</strain>
    </source>
</reference>
<keyword evidence="5" id="KW-1185">Reference proteome</keyword>
<evidence type="ECO:0000313" key="5">
    <source>
        <dbReference type="Proteomes" id="UP001385848"/>
    </source>
</evidence>